<protein>
    <submittedName>
        <fullName evidence="2">Cxxc_20_cxxc protein</fullName>
    </submittedName>
</protein>
<gene>
    <name evidence="2" type="ORF">SAMN05421807_11228</name>
</gene>
<feature type="transmembrane region" description="Helical" evidence="1">
    <location>
        <begin position="73"/>
        <end position="94"/>
    </location>
</feature>
<sequence length="100" mass="11808">MLRRKKCICWNCNKSTPYKRLWYRGLATRTVTCPYCQAENDLSLKQLSLQFVVFFIGMIFFLVGGLFFNFKSFYFAIGILLYAITMALELYITYEHQAKS</sequence>
<evidence type="ECO:0000313" key="3">
    <source>
        <dbReference type="Proteomes" id="UP000184079"/>
    </source>
</evidence>
<dbReference type="Proteomes" id="UP000184079">
    <property type="component" value="Unassembled WGS sequence"/>
</dbReference>
<keyword evidence="1" id="KW-1133">Transmembrane helix</keyword>
<keyword evidence="1" id="KW-0472">Membrane</keyword>
<proteinExistence type="predicted"/>
<keyword evidence="3" id="KW-1185">Reference proteome</keyword>
<organism evidence="2 3">
    <name type="scientific">Virgibacillus chiguensis</name>
    <dbReference type="NCBI Taxonomy" id="411959"/>
    <lineage>
        <taxon>Bacteria</taxon>
        <taxon>Bacillati</taxon>
        <taxon>Bacillota</taxon>
        <taxon>Bacilli</taxon>
        <taxon>Bacillales</taxon>
        <taxon>Bacillaceae</taxon>
        <taxon>Virgibacillus</taxon>
    </lineage>
</organism>
<evidence type="ECO:0000313" key="2">
    <source>
        <dbReference type="EMBL" id="SHH72580.1"/>
    </source>
</evidence>
<name>A0A1M5VBG7_9BACI</name>
<reference evidence="3" key="1">
    <citation type="submission" date="2016-11" db="EMBL/GenBank/DDBJ databases">
        <authorList>
            <person name="Varghese N."/>
            <person name="Submissions S."/>
        </authorList>
    </citation>
    <scope>NUCLEOTIDE SEQUENCE [LARGE SCALE GENOMIC DNA]</scope>
    <source>
        <strain evidence="3">CGMCC 1.6496</strain>
    </source>
</reference>
<dbReference type="EMBL" id="FQXD01000012">
    <property type="protein sequence ID" value="SHH72580.1"/>
    <property type="molecule type" value="Genomic_DNA"/>
</dbReference>
<keyword evidence="1" id="KW-0812">Transmembrane</keyword>
<feature type="transmembrane region" description="Helical" evidence="1">
    <location>
        <begin position="47"/>
        <end position="67"/>
    </location>
</feature>
<evidence type="ECO:0000256" key="1">
    <source>
        <dbReference type="SAM" id="Phobius"/>
    </source>
</evidence>
<dbReference type="AlphaFoldDB" id="A0A1M5VBG7"/>
<accession>A0A1M5VBG7</accession>